<dbReference type="GO" id="GO:0016020">
    <property type="term" value="C:membrane"/>
    <property type="evidence" value="ECO:0007669"/>
    <property type="project" value="UniProtKB-SubCell"/>
</dbReference>
<dbReference type="EMBL" id="LR787613">
    <property type="protein sequence ID" value="CAB3263475.1"/>
    <property type="molecule type" value="mRNA"/>
</dbReference>
<dbReference type="SUPFAM" id="SSF47473">
    <property type="entry name" value="EF-hand"/>
    <property type="match status" value="1"/>
</dbReference>
<comment type="pathway">
    <text evidence="13">Phospholipid metabolism.</text>
</comment>
<feature type="domain" description="Phospholipid/glycerol acyltransferase" evidence="15">
    <location>
        <begin position="104"/>
        <end position="216"/>
    </location>
</feature>
<keyword evidence="7 14" id="KW-1133">Transmembrane helix</keyword>
<keyword evidence="6 14" id="KW-0812">Transmembrane</keyword>
<evidence type="ECO:0000256" key="12">
    <source>
        <dbReference type="ARBA" id="ARBA00023315"/>
    </source>
</evidence>
<keyword evidence="9 14" id="KW-0472">Membrane</keyword>
<protein>
    <submittedName>
        <fullName evidence="16">Lysophosphatidylcholine acyltransferase 2-like</fullName>
    </submittedName>
</protein>
<evidence type="ECO:0000256" key="9">
    <source>
        <dbReference type="ARBA" id="ARBA00023136"/>
    </source>
</evidence>
<evidence type="ECO:0000313" key="16">
    <source>
        <dbReference type="EMBL" id="CAB3263475.1"/>
    </source>
</evidence>
<evidence type="ECO:0000256" key="13">
    <source>
        <dbReference type="ARBA" id="ARBA00025707"/>
    </source>
</evidence>
<comment type="pathway">
    <text evidence="2">Lipid metabolism; phospholipid metabolism.</text>
</comment>
<dbReference type="Pfam" id="PF01553">
    <property type="entry name" value="Acyltransferase"/>
    <property type="match status" value="1"/>
</dbReference>
<evidence type="ECO:0000256" key="4">
    <source>
        <dbReference type="ARBA" id="ARBA00022516"/>
    </source>
</evidence>
<accession>A0A6F9DKP0</accession>
<feature type="transmembrane region" description="Helical" evidence="14">
    <location>
        <begin position="74"/>
        <end position="92"/>
    </location>
</feature>
<evidence type="ECO:0000256" key="11">
    <source>
        <dbReference type="ARBA" id="ARBA00023264"/>
    </source>
</evidence>
<evidence type="ECO:0000256" key="2">
    <source>
        <dbReference type="ARBA" id="ARBA00005074"/>
    </source>
</evidence>
<comment type="subcellular location">
    <subcellularLocation>
        <location evidence="1">Membrane</location>
    </subcellularLocation>
</comment>
<sequence length="498" mass="56309">MSATPINPFVFNLSLPWYRKLQICFMSLTIAPVRVVCLVILFLITWVFGILFTIGMSDDHDVPLSPIRTALLNSLQLFGMFAFKIGGFFFTIKGKRAKSIDAPIIVAAPHSSLFDLLLWFHTAPLPAALSKIEIFKIPLFSTLVKAIQPVLVVREDINSRQMAVSKIEKRVKEPGCWPQLIVFPEGTRTNAESLIMFKVGAFLYGVPVQPITIQYHNSWNTVTQTEAGPKFLEVFWLTMCQFWTSVEIEYMPVYKPSVEEIADPKLYAHSVRKAMSQKLNIPCTEHTFQDRMLMKLAAKMGFPKQHISVELHSLSTKYNVKIDQVKIWLGKFVSMSGKRGDGLASVNDFAKFLELPVTVAIHDLFEVYDTAGQGTITFNQYISGHALMHATATAEHTLDYACQVYKNYTCCKCSEKSVSLHQSSDVYLDMNLVGQQIEKGKQILGVSGSVRHFFLFNPEYAMLCLWYQLLTTKSPLGQQGFVNGETTNSIRYRFNTQN</sequence>
<dbReference type="UniPathway" id="UPA00085"/>
<name>A0A6F9DKP0_9ASCI</name>
<dbReference type="CDD" id="cd07991">
    <property type="entry name" value="LPLAT_LPCAT1-like"/>
    <property type="match status" value="1"/>
</dbReference>
<reference evidence="16" key="1">
    <citation type="submission" date="2020-04" db="EMBL/GenBank/DDBJ databases">
        <authorList>
            <person name="Neveu A P."/>
        </authorList>
    </citation>
    <scope>NUCLEOTIDE SEQUENCE</scope>
    <source>
        <tissue evidence="16">Whole embryo</tissue>
    </source>
</reference>
<keyword evidence="8" id="KW-0443">Lipid metabolism</keyword>
<evidence type="ECO:0000256" key="6">
    <source>
        <dbReference type="ARBA" id="ARBA00022692"/>
    </source>
</evidence>
<evidence type="ECO:0000256" key="8">
    <source>
        <dbReference type="ARBA" id="ARBA00023098"/>
    </source>
</evidence>
<dbReference type="GO" id="GO:0008374">
    <property type="term" value="F:O-acyltransferase activity"/>
    <property type="evidence" value="ECO:0007669"/>
    <property type="project" value="InterPro"/>
</dbReference>
<feature type="transmembrane region" description="Helical" evidence="14">
    <location>
        <begin position="21"/>
        <end position="54"/>
    </location>
</feature>
<keyword evidence="4" id="KW-0444">Lipid biosynthesis</keyword>
<dbReference type="GO" id="GO:0008654">
    <property type="term" value="P:phospholipid biosynthetic process"/>
    <property type="evidence" value="ECO:0007669"/>
    <property type="project" value="UniProtKB-KW"/>
</dbReference>
<gene>
    <name evidence="16" type="primary">Lpcat2-001</name>
</gene>
<keyword evidence="11" id="KW-1208">Phospholipid metabolism</keyword>
<dbReference type="SMART" id="SM00563">
    <property type="entry name" value="PlsC"/>
    <property type="match status" value="1"/>
</dbReference>
<dbReference type="InterPro" id="IPR002123">
    <property type="entry name" value="Plipid/glycerol_acylTrfase"/>
</dbReference>
<keyword evidence="12 16" id="KW-0012">Acyltransferase</keyword>
<comment type="similarity">
    <text evidence="3">Belongs to the 1-acyl-sn-glycerol-3-phosphate acyltransferase family.</text>
</comment>
<dbReference type="Gene3D" id="1.10.238.10">
    <property type="entry name" value="EF-hand"/>
    <property type="match status" value="1"/>
</dbReference>
<evidence type="ECO:0000256" key="7">
    <source>
        <dbReference type="ARBA" id="ARBA00022989"/>
    </source>
</evidence>
<evidence type="ECO:0000259" key="15">
    <source>
        <dbReference type="SMART" id="SM00563"/>
    </source>
</evidence>
<dbReference type="InterPro" id="IPR011992">
    <property type="entry name" value="EF-hand-dom_pair"/>
</dbReference>
<dbReference type="SUPFAM" id="SSF69593">
    <property type="entry name" value="Glycerol-3-phosphate (1)-acyltransferase"/>
    <property type="match status" value="1"/>
</dbReference>
<evidence type="ECO:0000256" key="14">
    <source>
        <dbReference type="SAM" id="Phobius"/>
    </source>
</evidence>
<evidence type="ECO:0000256" key="5">
    <source>
        <dbReference type="ARBA" id="ARBA00022679"/>
    </source>
</evidence>
<proteinExistence type="evidence at transcript level"/>
<evidence type="ECO:0000256" key="3">
    <source>
        <dbReference type="ARBA" id="ARBA00008655"/>
    </source>
</evidence>
<dbReference type="PANTHER" id="PTHR23063:SF52">
    <property type="entry name" value="LYSOPHOSPHATIDYLCHOLINE ACYLTRANSFERASE"/>
    <property type="match status" value="1"/>
</dbReference>
<organism evidence="16">
    <name type="scientific">Phallusia mammillata</name>
    <dbReference type="NCBI Taxonomy" id="59560"/>
    <lineage>
        <taxon>Eukaryota</taxon>
        <taxon>Metazoa</taxon>
        <taxon>Chordata</taxon>
        <taxon>Tunicata</taxon>
        <taxon>Ascidiacea</taxon>
        <taxon>Phlebobranchia</taxon>
        <taxon>Ascidiidae</taxon>
        <taxon>Phallusia</taxon>
    </lineage>
</organism>
<evidence type="ECO:0000256" key="1">
    <source>
        <dbReference type="ARBA" id="ARBA00004370"/>
    </source>
</evidence>
<evidence type="ECO:0000256" key="10">
    <source>
        <dbReference type="ARBA" id="ARBA00023209"/>
    </source>
</evidence>
<keyword evidence="10" id="KW-0594">Phospholipid biosynthesis</keyword>
<dbReference type="GO" id="GO:0042171">
    <property type="term" value="F:lysophosphatidic acid acyltransferase activity"/>
    <property type="evidence" value="ECO:0007669"/>
    <property type="project" value="TreeGrafter"/>
</dbReference>
<dbReference type="AlphaFoldDB" id="A0A6F9DKP0"/>
<dbReference type="PANTHER" id="PTHR23063">
    <property type="entry name" value="PHOSPHOLIPID ACYLTRANSFERASE"/>
    <property type="match status" value="1"/>
</dbReference>
<keyword evidence="5 16" id="KW-0808">Transferase</keyword>
<dbReference type="InterPro" id="IPR045252">
    <property type="entry name" value="LPCAT1-like"/>
</dbReference>
<dbReference type="GO" id="GO:0005783">
    <property type="term" value="C:endoplasmic reticulum"/>
    <property type="evidence" value="ECO:0007669"/>
    <property type="project" value="TreeGrafter"/>
</dbReference>